<comment type="caution">
    <text evidence="1">The sequence shown here is derived from an EMBL/GenBank/DDBJ whole genome shotgun (WGS) entry which is preliminary data.</text>
</comment>
<evidence type="ECO:0000313" key="1">
    <source>
        <dbReference type="EMBL" id="GIY08019.1"/>
    </source>
</evidence>
<dbReference type="AlphaFoldDB" id="A0AAV4QID8"/>
<organism evidence="1 2">
    <name type="scientific">Caerostris extrusa</name>
    <name type="common">Bark spider</name>
    <name type="synonym">Caerostris bankana</name>
    <dbReference type="NCBI Taxonomy" id="172846"/>
    <lineage>
        <taxon>Eukaryota</taxon>
        <taxon>Metazoa</taxon>
        <taxon>Ecdysozoa</taxon>
        <taxon>Arthropoda</taxon>
        <taxon>Chelicerata</taxon>
        <taxon>Arachnida</taxon>
        <taxon>Araneae</taxon>
        <taxon>Araneomorphae</taxon>
        <taxon>Entelegynae</taxon>
        <taxon>Araneoidea</taxon>
        <taxon>Araneidae</taxon>
        <taxon>Caerostris</taxon>
    </lineage>
</organism>
<accession>A0AAV4QID8</accession>
<dbReference type="EMBL" id="BPLR01006191">
    <property type="protein sequence ID" value="GIY08019.1"/>
    <property type="molecule type" value="Genomic_DNA"/>
</dbReference>
<name>A0AAV4QID8_CAEEX</name>
<proteinExistence type="predicted"/>
<dbReference type="Proteomes" id="UP001054945">
    <property type="component" value="Unassembled WGS sequence"/>
</dbReference>
<gene>
    <name evidence="1" type="ORF">CEXT_173771</name>
</gene>
<sequence>MGNHIVIIKFQRCVIASQLLPPFQVCLPSPTHPSTLNSGQLGTFASQSTSHGHPVTYRAETMWVCGPGKMIPLMKKRKTGSGGAICRDHLEERLTESFISLSSLEQCIPSSRMNNSV</sequence>
<reference evidence="1 2" key="1">
    <citation type="submission" date="2021-06" db="EMBL/GenBank/DDBJ databases">
        <title>Caerostris extrusa draft genome.</title>
        <authorList>
            <person name="Kono N."/>
            <person name="Arakawa K."/>
        </authorList>
    </citation>
    <scope>NUCLEOTIDE SEQUENCE [LARGE SCALE GENOMIC DNA]</scope>
</reference>
<evidence type="ECO:0000313" key="2">
    <source>
        <dbReference type="Proteomes" id="UP001054945"/>
    </source>
</evidence>
<keyword evidence="2" id="KW-1185">Reference proteome</keyword>
<protein>
    <submittedName>
        <fullName evidence="1">Uncharacterized protein</fullName>
    </submittedName>
</protein>